<protein>
    <submittedName>
        <fullName evidence="4">Nucleotide kinase</fullName>
    </submittedName>
</protein>
<proteinExistence type="predicted"/>
<dbReference type="Gene3D" id="3.40.50.300">
    <property type="entry name" value="P-loop containing nucleotide triphosphate hydrolases"/>
    <property type="match status" value="1"/>
</dbReference>
<evidence type="ECO:0000313" key="5">
    <source>
        <dbReference type="Proteomes" id="UP000886874"/>
    </source>
</evidence>
<keyword evidence="4" id="KW-0418">Kinase</keyword>
<evidence type="ECO:0000256" key="2">
    <source>
        <dbReference type="ARBA" id="ARBA00022801"/>
    </source>
</evidence>
<dbReference type="GO" id="GO:0005524">
    <property type="term" value="F:ATP binding"/>
    <property type="evidence" value="ECO:0007669"/>
    <property type="project" value="UniProtKB-KW"/>
</dbReference>
<accession>A0A9D1CP23</accession>
<keyword evidence="2" id="KW-0378">Hydrolase</keyword>
<reference evidence="4" key="2">
    <citation type="journal article" date="2021" name="PeerJ">
        <title>Extensive microbial diversity within the chicken gut microbiome revealed by metagenomics and culture.</title>
        <authorList>
            <person name="Gilroy R."/>
            <person name="Ravi A."/>
            <person name="Getino M."/>
            <person name="Pursley I."/>
            <person name="Horton D.L."/>
            <person name="Alikhan N.F."/>
            <person name="Baker D."/>
            <person name="Gharbi K."/>
            <person name="Hall N."/>
            <person name="Watson M."/>
            <person name="Adriaenssens E.M."/>
            <person name="Foster-Nyarko E."/>
            <person name="Jarju S."/>
            <person name="Secka A."/>
            <person name="Antonio M."/>
            <person name="Oren A."/>
            <person name="Chaudhuri R.R."/>
            <person name="La Ragione R."/>
            <person name="Hildebrand F."/>
            <person name="Pallen M.J."/>
        </authorList>
    </citation>
    <scope>NUCLEOTIDE SEQUENCE</scope>
    <source>
        <strain evidence="4">ChiSjej2B20-13462</strain>
    </source>
</reference>
<keyword evidence="4" id="KW-0808">Transferase</keyword>
<dbReference type="PANTHER" id="PTHR43146:SF1">
    <property type="entry name" value="CANCER-RELATED NUCLEOSIDE-TRIPHOSPHATASE"/>
    <property type="match status" value="1"/>
</dbReference>
<dbReference type="SUPFAM" id="SSF52540">
    <property type="entry name" value="P-loop containing nucleoside triphosphate hydrolases"/>
    <property type="match status" value="1"/>
</dbReference>
<evidence type="ECO:0000313" key="4">
    <source>
        <dbReference type="EMBL" id="HIQ69967.1"/>
    </source>
</evidence>
<sequence>MTKHLFLTGVKGVGKSTLVQTLLGQYHGTLGGFYTKRVTGVIPGVYSVHLLPADRPEPPSADNLLFCCGSAGRQAAAANFDRLGCAALARSAGAGLLVMDELGPHEAEARAFRAMVLAAVEGKTPILGVLQQADSPFLAQIAAHPQVELVEITAETRSALARQLRLPGSR</sequence>
<dbReference type="EMBL" id="DVFN01000094">
    <property type="protein sequence ID" value="HIQ69967.1"/>
    <property type="molecule type" value="Genomic_DNA"/>
</dbReference>
<keyword evidence="3" id="KW-0067">ATP-binding</keyword>
<dbReference type="AlphaFoldDB" id="A0A9D1CP23"/>
<dbReference type="Proteomes" id="UP000886874">
    <property type="component" value="Unassembled WGS sequence"/>
</dbReference>
<name>A0A9D1CP23_9FIRM</name>
<dbReference type="InterPro" id="IPR004948">
    <property type="entry name" value="Nuc-triphosphatase_THEP1"/>
</dbReference>
<keyword evidence="1" id="KW-0547">Nucleotide-binding</keyword>
<evidence type="ECO:0000256" key="1">
    <source>
        <dbReference type="ARBA" id="ARBA00022741"/>
    </source>
</evidence>
<evidence type="ECO:0000256" key="3">
    <source>
        <dbReference type="ARBA" id="ARBA00022840"/>
    </source>
</evidence>
<dbReference type="GO" id="GO:0016301">
    <property type="term" value="F:kinase activity"/>
    <property type="evidence" value="ECO:0007669"/>
    <property type="project" value="UniProtKB-KW"/>
</dbReference>
<organism evidence="4 5">
    <name type="scientific">Candidatus Avoscillospira stercorigallinarum</name>
    <dbReference type="NCBI Taxonomy" id="2840708"/>
    <lineage>
        <taxon>Bacteria</taxon>
        <taxon>Bacillati</taxon>
        <taxon>Bacillota</taxon>
        <taxon>Clostridia</taxon>
        <taxon>Eubacteriales</taxon>
        <taxon>Oscillospiraceae</taxon>
        <taxon>Oscillospiraceae incertae sedis</taxon>
        <taxon>Candidatus Avoscillospira</taxon>
    </lineage>
</organism>
<gene>
    <name evidence="4" type="ORF">IAA67_06535</name>
</gene>
<dbReference type="InterPro" id="IPR027417">
    <property type="entry name" value="P-loop_NTPase"/>
</dbReference>
<reference evidence="4" key="1">
    <citation type="submission" date="2020-10" db="EMBL/GenBank/DDBJ databases">
        <authorList>
            <person name="Gilroy R."/>
        </authorList>
    </citation>
    <scope>NUCLEOTIDE SEQUENCE</scope>
    <source>
        <strain evidence="4">ChiSjej2B20-13462</strain>
    </source>
</reference>
<comment type="caution">
    <text evidence="4">The sequence shown here is derived from an EMBL/GenBank/DDBJ whole genome shotgun (WGS) entry which is preliminary data.</text>
</comment>
<dbReference type="GO" id="GO:0017111">
    <property type="term" value="F:ribonucleoside triphosphate phosphatase activity"/>
    <property type="evidence" value="ECO:0007669"/>
    <property type="project" value="InterPro"/>
</dbReference>
<dbReference type="Pfam" id="PF03266">
    <property type="entry name" value="NTPase_1"/>
    <property type="match status" value="1"/>
</dbReference>
<dbReference type="PANTHER" id="PTHR43146">
    <property type="entry name" value="CANCER-RELATED NUCLEOSIDE-TRIPHOSPHATASE"/>
    <property type="match status" value="1"/>
</dbReference>